<dbReference type="GO" id="GO:0035735">
    <property type="term" value="P:intraciliary transport involved in cilium assembly"/>
    <property type="evidence" value="ECO:0007669"/>
    <property type="project" value="InterPro"/>
</dbReference>
<dbReference type="GO" id="GO:0035721">
    <property type="term" value="P:intraciliary retrograde transport"/>
    <property type="evidence" value="ECO:0007669"/>
    <property type="project" value="InterPro"/>
</dbReference>
<evidence type="ECO:0000256" key="9">
    <source>
        <dbReference type="ARBA" id="ARBA00022794"/>
    </source>
</evidence>
<dbReference type="SUPFAM" id="SSF52540">
    <property type="entry name" value="P-loop containing nucleoside triphosphate hydrolases"/>
    <property type="match status" value="1"/>
</dbReference>
<dbReference type="InterPro" id="IPR027417">
    <property type="entry name" value="P-loop_NTPase"/>
</dbReference>
<accession>A0A8X7XFV6</accession>
<dbReference type="Gene3D" id="3.40.50.300">
    <property type="entry name" value="P-loop containing nucleotide triphosphate hydrolases"/>
    <property type="match status" value="1"/>
</dbReference>
<dbReference type="GeneID" id="120516703"/>
<evidence type="ECO:0000256" key="10">
    <source>
        <dbReference type="ARBA" id="ARBA00023017"/>
    </source>
</evidence>
<reference evidence="16 17" key="1">
    <citation type="journal article" date="2021" name="Cell">
        <title>Tracing the genetic footprints of vertebrate landing in non-teleost ray-finned fishes.</title>
        <authorList>
            <person name="Bi X."/>
            <person name="Wang K."/>
            <person name="Yang L."/>
            <person name="Pan H."/>
            <person name="Jiang H."/>
            <person name="Wei Q."/>
            <person name="Fang M."/>
            <person name="Yu H."/>
            <person name="Zhu C."/>
            <person name="Cai Y."/>
            <person name="He Y."/>
            <person name="Gan X."/>
            <person name="Zeng H."/>
            <person name="Yu D."/>
            <person name="Zhu Y."/>
            <person name="Jiang H."/>
            <person name="Qiu Q."/>
            <person name="Yang H."/>
            <person name="Zhang Y.E."/>
            <person name="Wang W."/>
            <person name="Zhu M."/>
            <person name="He S."/>
            <person name="Zhang G."/>
        </authorList>
    </citation>
    <scope>NUCLEOTIDE SEQUENCE [LARGE SCALE GENOMIC DNA]</scope>
    <source>
        <strain evidence="16">Bchr_013</strain>
    </source>
</reference>
<evidence type="ECO:0000256" key="6">
    <source>
        <dbReference type="ARBA" id="ARBA00022473"/>
    </source>
</evidence>
<dbReference type="GO" id="GO:0045504">
    <property type="term" value="F:dynein heavy chain binding"/>
    <property type="evidence" value="ECO:0007669"/>
    <property type="project" value="TreeGrafter"/>
</dbReference>
<keyword evidence="17" id="KW-1185">Reference proteome</keyword>
<name>A0A8X7XFV6_POLSE</name>
<feature type="region of interest" description="Disordered" evidence="15">
    <location>
        <begin position="307"/>
        <end position="362"/>
    </location>
</feature>
<evidence type="ECO:0000256" key="15">
    <source>
        <dbReference type="SAM" id="MobiDB-lite"/>
    </source>
</evidence>
<evidence type="ECO:0000256" key="12">
    <source>
        <dbReference type="ARBA" id="ARBA00023175"/>
    </source>
</evidence>
<dbReference type="GO" id="GO:0005874">
    <property type="term" value="C:microtubule"/>
    <property type="evidence" value="ECO:0007669"/>
    <property type="project" value="UniProtKB-KW"/>
</dbReference>
<comment type="similarity">
    <text evidence="4">Belongs to the dynein light intermediate chain family.</text>
</comment>
<keyword evidence="7" id="KW-0963">Cytoplasm</keyword>
<gene>
    <name evidence="16" type="primary">Dync2li1</name>
    <name evidence="16" type="ORF">GTO96_0010503</name>
</gene>
<evidence type="ECO:0000256" key="5">
    <source>
        <dbReference type="ARBA" id="ARBA00018863"/>
    </source>
</evidence>
<feature type="non-terminal residue" evidence="16">
    <location>
        <position position="362"/>
    </location>
</feature>
<dbReference type="InterPro" id="IPR040045">
    <property type="entry name" value="DYNC2LI1"/>
</dbReference>
<keyword evidence="9" id="KW-0970">Cilium biogenesis/degradation</keyword>
<feature type="compositionally biased region" description="Basic and acidic residues" evidence="15">
    <location>
        <begin position="329"/>
        <end position="345"/>
    </location>
</feature>
<keyword evidence="12" id="KW-0505">Motor protein</keyword>
<evidence type="ECO:0000313" key="16">
    <source>
        <dbReference type="EMBL" id="KAG2467511.1"/>
    </source>
</evidence>
<protein>
    <recommendedName>
        <fullName evidence="5">Cytoplasmic dynein 2 light intermediate chain 1</fullName>
    </recommendedName>
</protein>
<dbReference type="GO" id="GO:0036064">
    <property type="term" value="C:ciliary basal body"/>
    <property type="evidence" value="ECO:0007669"/>
    <property type="project" value="TreeGrafter"/>
</dbReference>
<proteinExistence type="inferred from homology"/>
<evidence type="ECO:0000256" key="2">
    <source>
        <dbReference type="ARBA" id="ARBA00004300"/>
    </source>
</evidence>
<keyword evidence="6" id="KW-0217">Developmental protein</keyword>
<dbReference type="GO" id="GO:0005813">
    <property type="term" value="C:centrosome"/>
    <property type="evidence" value="ECO:0007669"/>
    <property type="project" value="UniProtKB-SubCell"/>
</dbReference>
<organism evidence="16 17">
    <name type="scientific">Polypterus senegalus</name>
    <name type="common">Senegal bichir</name>
    <dbReference type="NCBI Taxonomy" id="55291"/>
    <lineage>
        <taxon>Eukaryota</taxon>
        <taxon>Metazoa</taxon>
        <taxon>Chordata</taxon>
        <taxon>Craniata</taxon>
        <taxon>Vertebrata</taxon>
        <taxon>Euteleostomi</taxon>
        <taxon>Actinopterygii</taxon>
        <taxon>Polypteriformes</taxon>
        <taxon>Polypteridae</taxon>
        <taxon>Polypterus</taxon>
    </lineage>
</organism>
<comment type="caution">
    <text evidence="16">The sequence shown here is derived from an EMBL/GenBank/DDBJ whole genome shotgun (WGS) entry which is preliminary data.</text>
</comment>
<keyword evidence="8" id="KW-0493">Microtubule</keyword>
<keyword evidence="10" id="KW-0243">Dynein</keyword>
<dbReference type="GO" id="GO:0005930">
    <property type="term" value="C:axoneme"/>
    <property type="evidence" value="ECO:0007669"/>
    <property type="project" value="UniProtKB-SubCell"/>
</dbReference>
<dbReference type="RefSeq" id="XP_039594510.1">
    <property type="nucleotide sequence ID" value="XM_039738576.1"/>
</dbReference>
<feature type="compositionally biased region" description="Basic and acidic residues" evidence="15">
    <location>
        <begin position="311"/>
        <end position="321"/>
    </location>
</feature>
<dbReference type="EMBL" id="JAATIS010000859">
    <property type="protein sequence ID" value="KAG2467511.1"/>
    <property type="molecule type" value="Genomic_DNA"/>
</dbReference>
<dbReference type="PANTHER" id="PTHR13236">
    <property type="entry name" value="DYNEIN 2 LIGHT INTERMEDIATE CHAIN, ISOFORM 2"/>
    <property type="match status" value="1"/>
</dbReference>
<evidence type="ECO:0000256" key="1">
    <source>
        <dbReference type="ARBA" id="ARBA00004120"/>
    </source>
</evidence>
<evidence type="ECO:0000256" key="4">
    <source>
        <dbReference type="ARBA" id="ARBA00006831"/>
    </source>
</evidence>
<evidence type="ECO:0000256" key="7">
    <source>
        <dbReference type="ARBA" id="ARBA00022490"/>
    </source>
</evidence>
<sequence length="362" mass="40447">MPRAGSTLWELAAGEVQSRENGHGMVDGEEEKCAAGRERVVFFMGSKGGGKTTLILRFLERDELPKSTLALEYTFGRRARGHSTPKDMAHFWELGGGTSLSDLVQIPITAETVRALAVVLLVDLSKPNSLWSTMEKLLQVTKTQVNKALAELAKMDTKGRAELGKLEFKPQLKDHPDRELIDVFPVPLLIIGSKYDIFQDFESEKRKMICKTLRFVAHYHGASLAFSSAKTESFVSKTRVFLSHLAFGTDRGKCASTDHNKPLLISAGMDSLSQIGSPPSADIGIGKLQVRSPLDLWKNAYEKMFPSENTSDSKDIRDPARDPQYTEPEIDRMRALKNQELEQYKRKASTTWKGVELESRRS</sequence>
<dbReference type="AlphaFoldDB" id="A0A8X7XFV6"/>
<dbReference type="Pfam" id="PF05783">
    <property type="entry name" value="DLIC"/>
    <property type="match status" value="1"/>
</dbReference>
<dbReference type="OrthoDB" id="10263060at2759"/>
<evidence type="ECO:0000313" key="17">
    <source>
        <dbReference type="Proteomes" id="UP000886611"/>
    </source>
</evidence>
<evidence type="ECO:0000256" key="3">
    <source>
        <dbReference type="ARBA" id="ARBA00004430"/>
    </source>
</evidence>
<keyword evidence="14" id="KW-0966">Cell projection</keyword>
<dbReference type="PANTHER" id="PTHR13236:SF0">
    <property type="entry name" value="CYTOPLASMIC DYNEIN 2 LIGHT INTERMEDIATE CHAIN 1"/>
    <property type="match status" value="1"/>
</dbReference>
<dbReference type="Proteomes" id="UP000886611">
    <property type="component" value="Unassembled WGS sequence"/>
</dbReference>
<keyword evidence="11" id="KW-0969">Cilium</keyword>
<comment type="subcellular location">
    <subcellularLocation>
        <location evidence="3">Cytoplasm</location>
        <location evidence="3">Cytoskeleton</location>
        <location evidence="3">Cilium axoneme</location>
    </subcellularLocation>
    <subcellularLocation>
        <location evidence="1">Cytoplasm</location>
        <location evidence="1">Cytoskeleton</location>
        <location evidence="1">Cilium basal body</location>
    </subcellularLocation>
    <subcellularLocation>
        <location evidence="2">Cytoplasm</location>
        <location evidence="2">Cytoskeleton</location>
        <location evidence="2">Microtubule organizing center</location>
        <location evidence="2">Centrosome</location>
    </subcellularLocation>
</comment>
<evidence type="ECO:0000256" key="8">
    <source>
        <dbReference type="ARBA" id="ARBA00022701"/>
    </source>
</evidence>
<dbReference type="GO" id="GO:0005868">
    <property type="term" value="C:cytoplasmic dynein complex"/>
    <property type="evidence" value="ECO:0007669"/>
    <property type="project" value="InterPro"/>
</dbReference>
<evidence type="ECO:0000256" key="13">
    <source>
        <dbReference type="ARBA" id="ARBA00023212"/>
    </source>
</evidence>
<dbReference type="InterPro" id="IPR022780">
    <property type="entry name" value="Dynein_light_int_chain"/>
</dbReference>
<feature type="non-terminal residue" evidence="16">
    <location>
        <position position="1"/>
    </location>
</feature>
<evidence type="ECO:0000256" key="11">
    <source>
        <dbReference type="ARBA" id="ARBA00023069"/>
    </source>
</evidence>
<keyword evidence="13" id="KW-0206">Cytoskeleton</keyword>
<evidence type="ECO:0000256" key="14">
    <source>
        <dbReference type="ARBA" id="ARBA00023273"/>
    </source>
</evidence>